<keyword evidence="6" id="KW-0675">Receptor</keyword>
<dbReference type="InterPro" id="IPR052192">
    <property type="entry name" value="Insect_Ionotropic_Sensory_Rcpt"/>
</dbReference>
<evidence type="ECO:0000313" key="10">
    <source>
        <dbReference type="EMBL" id="CAH0108320.1"/>
    </source>
</evidence>
<feature type="transmembrane region" description="Helical" evidence="8">
    <location>
        <begin position="37"/>
        <end position="57"/>
    </location>
</feature>
<dbReference type="PANTHER" id="PTHR42643">
    <property type="entry name" value="IONOTROPIC RECEPTOR 20A-RELATED"/>
    <property type="match status" value="1"/>
</dbReference>
<keyword evidence="4 8" id="KW-1133">Transmembrane helix</keyword>
<comment type="caution">
    <text evidence="10">The sequence shown here is derived from an EMBL/GenBank/DDBJ whole genome shotgun (WGS) entry which is preliminary data.</text>
</comment>
<comment type="subcellular location">
    <subcellularLocation>
        <location evidence="1">Cell membrane</location>
        <topology evidence="1">Multi-pass membrane protein</topology>
    </subcellularLocation>
</comment>
<dbReference type="Gene3D" id="3.40.190.10">
    <property type="entry name" value="Periplasmic binding protein-like II"/>
    <property type="match status" value="1"/>
</dbReference>
<reference evidence="10" key="1">
    <citation type="submission" date="2021-11" db="EMBL/GenBank/DDBJ databases">
        <authorList>
            <person name="Schell T."/>
        </authorList>
    </citation>
    <scope>NUCLEOTIDE SEQUENCE</scope>
    <source>
        <strain evidence="10">M5</strain>
    </source>
</reference>
<dbReference type="EMBL" id="CAKKLH010000283">
    <property type="protein sequence ID" value="CAH0108320.1"/>
    <property type="molecule type" value="Genomic_DNA"/>
</dbReference>
<dbReference type="SUPFAM" id="SSF53850">
    <property type="entry name" value="Periplasmic binding protein-like II"/>
    <property type="match status" value="1"/>
</dbReference>
<feature type="transmembrane region" description="Helical" evidence="8">
    <location>
        <begin position="599"/>
        <end position="621"/>
    </location>
</feature>
<dbReference type="Proteomes" id="UP000789390">
    <property type="component" value="Unassembled WGS sequence"/>
</dbReference>
<evidence type="ECO:0000256" key="5">
    <source>
        <dbReference type="ARBA" id="ARBA00023136"/>
    </source>
</evidence>
<evidence type="ECO:0000256" key="7">
    <source>
        <dbReference type="ARBA" id="ARBA00023180"/>
    </source>
</evidence>
<dbReference type="AlphaFoldDB" id="A0A8J2W7R1"/>
<evidence type="ECO:0000256" key="3">
    <source>
        <dbReference type="ARBA" id="ARBA00022692"/>
    </source>
</evidence>
<dbReference type="PANTHER" id="PTHR42643:SF24">
    <property type="entry name" value="IONOTROPIC RECEPTOR 60A"/>
    <property type="match status" value="1"/>
</dbReference>
<evidence type="ECO:0000256" key="2">
    <source>
        <dbReference type="ARBA" id="ARBA00022475"/>
    </source>
</evidence>
<dbReference type="Pfam" id="PF23554">
    <property type="entry name" value="TPR_DOCK"/>
    <property type="match status" value="1"/>
</dbReference>
<keyword evidence="11" id="KW-1185">Reference proteome</keyword>
<dbReference type="InterPro" id="IPR056372">
    <property type="entry name" value="TPR_DOCK"/>
</dbReference>
<keyword evidence="7" id="KW-0325">Glycoprotein</keyword>
<dbReference type="FunFam" id="3.40.190.10:FF:000218">
    <property type="entry name" value="Uncharacterized protein"/>
    <property type="match status" value="1"/>
</dbReference>
<dbReference type="OrthoDB" id="5984008at2759"/>
<evidence type="ECO:0000259" key="9">
    <source>
        <dbReference type="Pfam" id="PF23554"/>
    </source>
</evidence>
<evidence type="ECO:0000256" key="1">
    <source>
        <dbReference type="ARBA" id="ARBA00004651"/>
    </source>
</evidence>
<evidence type="ECO:0000256" key="6">
    <source>
        <dbReference type="ARBA" id="ARBA00023170"/>
    </source>
</evidence>
<feature type="transmembrane region" description="Helical" evidence="8">
    <location>
        <begin position="337"/>
        <end position="359"/>
    </location>
</feature>
<dbReference type="GO" id="GO:0005886">
    <property type="term" value="C:plasma membrane"/>
    <property type="evidence" value="ECO:0007669"/>
    <property type="project" value="UniProtKB-SubCell"/>
</dbReference>
<keyword evidence="3 8" id="KW-0812">Transmembrane</keyword>
<accession>A0A8J2W7R1</accession>
<dbReference type="Gene3D" id="1.10.287.70">
    <property type="match status" value="1"/>
</dbReference>
<organism evidence="10 11">
    <name type="scientific">Daphnia galeata</name>
    <dbReference type="NCBI Taxonomy" id="27404"/>
    <lineage>
        <taxon>Eukaryota</taxon>
        <taxon>Metazoa</taxon>
        <taxon>Ecdysozoa</taxon>
        <taxon>Arthropoda</taxon>
        <taxon>Crustacea</taxon>
        <taxon>Branchiopoda</taxon>
        <taxon>Diplostraca</taxon>
        <taxon>Cladocera</taxon>
        <taxon>Anomopoda</taxon>
        <taxon>Daphniidae</taxon>
        <taxon>Daphnia</taxon>
    </lineage>
</organism>
<evidence type="ECO:0000256" key="8">
    <source>
        <dbReference type="SAM" id="Phobius"/>
    </source>
</evidence>
<keyword evidence="2" id="KW-1003">Cell membrane</keyword>
<name>A0A8J2W7R1_9CRUS</name>
<feature type="domain" description="Dedicator of cytokinesis TPR repeats region" evidence="9">
    <location>
        <begin position="620"/>
        <end position="759"/>
    </location>
</feature>
<keyword evidence="5 8" id="KW-0472">Membrane</keyword>
<proteinExistence type="predicted"/>
<gene>
    <name evidence="10" type="ORF">DGAL_LOCUS11691</name>
</gene>
<evidence type="ECO:0000256" key="4">
    <source>
        <dbReference type="ARBA" id="ARBA00022989"/>
    </source>
</evidence>
<evidence type="ECO:0000313" key="11">
    <source>
        <dbReference type="Proteomes" id="UP000789390"/>
    </source>
</evidence>
<protein>
    <recommendedName>
        <fullName evidence="9">Dedicator of cytokinesis TPR repeats region domain-containing protein</fullName>
    </recommendedName>
</protein>
<sequence length="766" mass="87194">MGVCKIKRFKSIIVTVTLILVMSAEFSTELDMHGRHLTFIALDVSILHLSVLVYYIFPIRLYVKFIVLNTSLLVMDRLRLFAILNNSFLKFKYTRNYVKQPPYDSLIRGPNGTFTFTGVNYDLITWMSAKFNFTFGLILVNSSLVEKYGTNEAAHYQLVNEENVDGITSTFYLSADRVANSDPTSFVWTEGIFALLLVAVLEFSEENDLSGRHLNYLVFHNPPFDTITKGPNGTFTFFGSDYYLVNWLSARFNFTFSFVLINQTIAEKYGTHEALFYQLINEKDVDGIACSFFLTMDRVERMDFTFHTFSDGFSLVVPKPEEESRLFAFIGPFQPNVWMLIFICVLVVIGMMTFFTGFYNSRYTNPSPDGVNEDSESNPQHQYGGASKRSIFSFFGSHVIYVINTLTNQGCREAFSRTSFRESSFSSLTKPKMKPSIESFEDLAASSEIGIVLRHDTSVGEQILKATTGVYKVLGDKARRHPDQIVGDPCSITFIFHFSFVPSVLHLSVRNTKRIKSADLKLPKLLPISMGYYSMLFKKGSSYTKTVNKGLMDLWESGFLMLFWVKNLPTIPKANECFADKKNQVSRLAPIQLSDLTSAFLILGIGLGLATLSFLVELIYFKCVEMSVTVMCDVMQILHRKDVGPTHNDVAEVIANGLRTIIQTIISIDREDPCPLVSVMLSIFRQMTPHHYRNYLGHFATRSDLLDFLIEILMVFKDLVAKHVYAPDWAQMILLQNSIVLKALRFFSHTIRDRRIVQADLSTIFN</sequence>